<sequence>MAISKAMRAALHTLSYAANIDVGRTYKVERVLRGLRTPLSPLYQLWDRRVERDGHEVRVRIYSPKKQTDSRLLLFFHGGGWVLESVDTYNSVCRSLARKTGCRVASVEYGLAPEHTFPEGLEDCYAAAREVYRHPELFGVRSQEITLIGDSAGGNLAAAVSLMARDRGEFTVAQQILIYPATYNDHSPHTRFDSVRENGTDYLLTAKRVSDYMELYAGGDPQKLNDPYFAPLLAADLSRQPRTLVITAQYDPLRDEGEAYARALRDAGNTVMLYRMPGALHGYFSLPMRFKLVRRTYDMIDHFLNGDSAHAG</sequence>
<organism evidence="3 4">
    <name type="scientific">Agathobaculum faecis</name>
    <dbReference type="NCBI Taxonomy" id="2763013"/>
    <lineage>
        <taxon>Bacteria</taxon>
        <taxon>Bacillati</taxon>
        <taxon>Bacillota</taxon>
        <taxon>Clostridia</taxon>
        <taxon>Eubacteriales</taxon>
        <taxon>Butyricicoccaceae</taxon>
        <taxon>Agathobaculum</taxon>
    </lineage>
</organism>
<keyword evidence="1 3" id="KW-0378">Hydrolase</keyword>
<dbReference type="Proteomes" id="UP000606499">
    <property type="component" value="Unassembled WGS sequence"/>
</dbReference>
<dbReference type="InterPro" id="IPR013094">
    <property type="entry name" value="AB_hydrolase_3"/>
</dbReference>
<dbReference type="GO" id="GO:0016787">
    <property type="term" value="F:hydrolase activity"/>
    <property type="evidence" value="ECO:0007669"/>
    <property type="project" value="UniProtKB-KW"/>
</dbReference>
<evidence type="ECO:0000256" key="1">
    <source>
        <dbReference type="ARBA" id="ARBA00022801"/>
    </source>
</evidence>
<feature type="domain" description="Alpha/beta hydrolase fold-3" evidence="2">
    <location>
        <begin position="73"/>
        <end position="284"/>
    </location>
</feature>
<comment type="caution">
    <text evidence="3">The sequence shown here is derived from an EMBL/GenBank/DDBJ whole genome shotgun (WGS) entry which is preliminary data.</text>
</comment>
<dbReference type="Pfam" id="PF07859">
    <property type="entry name" value="Abhydrolase_3"/>
    <property type="match status" value="1"/>
</dbReference>
<evidence type="ECO:0000313" key="3">
    <source>
        <dbReference type="EMBL" id="MBC5725847.1"/>
    </source>
</evidence>
<accession>A0A923RW94</accession>
<reference evidence="3" key="1">
    <citation type="submission" date="2020-08" db="EMBL/GenBank/DDBJ databases">
        <title>Genome public.</title>
        <authorList>
            <person name="Liu C."/>
            <person name="Sun Q."/>
        </authorList>
    </citation>
    <scope>NUCLEOTIDE SEQUENCE</scope>
    <source>
        <strain evidence="3">NSJ-28</strain>
    </source>
</reference>
<dbReference type="EMBL" id="JACOPL010000008">
    <property type="protein sequence ID" value="MBC5725847.1"/>
    <property type="molecule type" value="Genomic_DNA"/>
</dbReference>
<evidence type="ECO:0000259" key="2">
    <source>
        <dbReference type="Pfam" id="PF07859"/>
    </source>
</evidence>
<dbReference type="PANTHER" id="PTHR48081">
    <property type="entry name" value="AB HYDROLASE SUPERFAMILY PROTEIN C4A8.06C"/>
    <property type="match status" value="1"/>
</dbReference>
<dbReference type="Gene3D" id="3.40.50.1820">
    <property type="entry name" value="alpha/beta hydrolase"/>
    <property type="match status" value="1"/>
</dbReference>
<dbReference type="InterPro" id="IPR050300">
    <property type="entry name" value="GDXG_lipolytic_enzyme"/>
</dbReference>
<dbReference type="RefSeq" id="WP_147573718.1">
    <property type="nucleotide sequence ID" value="NZ_JACOPL010000008.1"/>
</dbReference>
<dbReference type="SUPFAM" id="SSF53474">
    <property type="entry name" value="alpha/beta-Hydrolases"/>
    <property type="match status" value="1"/>
</dbReference>
<evidence type="ECO:0000313" key="4">
    <source>
        <dbReference type="Proteomes" id="UP000606499"/>
    </source>
</evidence>
<protein>
    <submittedName>
        <fullName evidence="3">Alpha/beta hydrolase</fullName>
    </submittedName>
</protein>
<gene>
    <name evidence="3" type="ORF">H8S45_10315</name>
</gene>
<dbReference type="AlphaFoldDB" id="A0A923RW94"/>
<name>A0A923RW94_9FIRM</name>
<dbReference type="PANTHER" id="PTHR48081:SF8">
    <property type="entry name" value="ALPHA_BETA HYDROLASE FOLD-3 DOMAIN-CONTAINING PROTEIN-RELATED"/>
    <property type="match status" value="1"/>
</dbReference>
<keyword evidence="4" id="KW-1185">Reference proteome</keyword>
<dbReference type="InterPro" id="IPR029058">
    <property type="entry name" value="AB_hydrolase_fold"/>
</dbReference>
<proteinExistence type="predicted"/>